<feature type="region of interest" description="Disordered" evidence="1">
    <location>
        <begin position="34"/>
        <end position="69"/>
    </location>
</feature>
<dbReference type="STRING" id="1237085.Ngar_c09300"/>
<name>K0IIH9_NITGG</name>
<reference evidence="2 3" key="1">
    <citation type="journal article" date="2012" name="Environ. Microbiol.">
        <title>The genome of the ammonia-oxidizing Candidatus Nitrososphaera gargensis: insights into metabolic versatility and environmental adaptations.</title>
        <authorList>
            <person name="Spang A."/>
            <person name="Poehlein A."/>
            <person name="Offre P."/>
            <person name="Zumbragel S."/>
            <person name="Haider S."/>
            <person name="Rychlik N."/>
            <person name="Nowka B."/>
            <person name="Schmeisser C."/>
            <person name="Lebedeva E.V."/>
            <person name="Rattei T."/>
            <person name="Bohm C."/>
            <person name="Schmid M."/>
            <person name="Galushko A."/>
            <person name="Hatzenpichler R."/>
            <person name="Weinmaier T."/>
            <person name="Daniel R."/>
            <person name="Schleper C."/>
            <person name="Spieck E."/>
            <person name="Streit W."/>
            <person name="Wagner M."/>
        </authorList>
    </citation>
    <scope>NUCLEOTIDE SEQUENCE [LARGE SCALE GENOMIC DNA]</scope>
    <source>
        <strain evidence="3">Ga9.2</strain>
    </source>
</reference>
<sequence>MKVLPICVSTTTTYIHFLVAAQKVFTCTEAARCHPGDEPSSSPSHDAFTRLLRRQPPDPEALWKKRAGC</sequence>
<evidence type="ECO:0000313" key="2">
    <source>
        <dbReference type="EMBL" id="AFU57872.1"/>
    </source>
</evidence>
<evidence type="ECO:0000313" key="3">
    <source>
        <dbReference type="Proteomes" id="UP000008037"/>
    </source>
</evidence>
<keyword evidence="3" id="KW-1185">Reference proteome</keyword>
<protein>
    <submittedName>
        <fullName evidence="2">Putative transposase, IS4 family</fullName>
    </submittedName>
</protein>
<dbReference type="AlphaFoldDB" id="K0IIH9"/>
<dbReference type="KEGG" id="nga:Ngar_c09300"/>
<dbReference type="BioCyc" id="CNIT1237085:G1324-928-MONOMER"/>
<dbReference type="EMBL" id="CP002408">
    <property type="protein sequence ID" value="AFU57872.1"/>
    <property type="molecule type" value="Genomic_DNA"/>
</dbReference>
<proteinExistence type="predicted"/>
<organism evidence="2 3">
    <name type="scientific">Nitrososphaera gargensis (strain Ga9.2)</name>
    <dbReference type="NCBI Taxonomy" id="1237085"/>
    <lineage>
        <taxon>Archaea</taxon>
        <taxon>Nitrososphaerota</taxon>
        <taxon>Nitrososphaeria</taxon>
        <taxon>Nitrososphaerales</taxon>
        <taxon>Nitrososphaeraceae</taxon>
        <taxon>Nitrososphaera</taxon>
    </lineage>
</organism>
<dbReference type="HOGENOM" id="CLU_2766231_0_0_2"/>
<dbReference type="InParanoid" id="K0IIH9"/>
<evidence type="ECO:0000256" key="1">
    <source>
        <dbReference type="SAM" id="MobiDB-lite"/>
    </source>
</evidence>
<gene>
    <name evidence="2" type="ordered locus">Ngar_c09300</name>
</gene>
<dbReference type="Proteomes" id="UP000008037">
    <property type="component" value="Chromosome"/>
</dbReference>
<accession>K0IIH9</accession>
<dbReference type="PATRIC" id="fig|1237085.11.peg.887"/>